<evidence type="ECO:0000313" key="3">
    <source>
        <dbReference type="Proteomes" id="UP000183924"/>
    </source>
</evidence>
<evidence type="ECO:0000256" key="1">
    <source>
        <dbReference type="SAM" id="Phobius"/>
    </source>
</evidence>
<gene>
    <name evidence="2" type="ORF">A1D18_00590</name>
</gene>
<feature type="transmembrane region" description="Helical" evidence="1">
    <location>
        <begin position="43"/>
        <end position="69"/>
    </location>
</feature>
<keyword evidence="1" id="KW-1133">Transmembrane helix</keyword>
<dbReference type="OrthoDB" id="5659989at2"/>
<keyword evidence="1" id="KW-0472">Membrane</keyword>
<dbReference type="RefSeq" id="WP_071661885.1">
    <property type="nucleotide sequence ID" value="NZ_LUKY01000027.1"/>
</dbReference>
<protein>
    <submittedName>
        <fullName evidence="2">Phosphoesterase</fullName>
    </submittedName>
</protein>
<keyword evidence="3" id="KW-1185">Reference proteome</keyword>
<reference evidence="2 3" key="1">
    <citation type="submission" date="2016-03" db="EMBL/GenBank/DDBJ databases">
        <title>Comparative genomics of Rickettsiella.</title>
        <authorList>
            <person name="Chandler C."/>
            <person name="Wang Y."/>
        </authorList>
    </citation>
    <scope>NUCLEOTIDE SEQUENCE [LARGE SCALE GENOMIC DNA]</scope>
    <source>
        <strain evidence="2 3">RCFS May 2013</strain>
    </source>
</reference>
<dbReference type="NCBIfam" id="NF038220">
    <property type="entry name" value="IcmT_TraK"/>
    <property type="match status" value="1"/>
</dbReference>
<name>A0A1J8P8L8_9COXI</name>
<dbReference type="Proteomes" id="UP000183924">
    <property type="component" value="Unassembled WGS sequence"/>
</dbReference>
<dbReference type="STRING" id="1225476.A1D18_00590"/>
<comment type="caution">
    <text evidence="2">The sequence shown here is derived from an EMBL/GenBank/DDBJ whole genome shotgun (WGS) entry which is preliminary data.</text>
</comment>
<dbReference type="AlphaFoldDB" id="A0A1J8P8L8"/>
<accession>A0A1J8P8L8</accession>
<keyword evidence="1" id="KW-0812">Transmembrane</keyword>
<evidence type="ECO:0000313" key="2">
    <source>
        <dbReference type="EMBL" id="OIZ96100.1"/>
    </source>
</evidence>
<dbReference type="EMBL" id="LUKY01000027">
    <property type="protein sequence ID" value="OIZ96100.1"/>
    <property type="molecule type" value="Genomic_DNA"/>
</dbReference>
<organism evidence="2 3">
    <name type="scientific">Candidatus Rickettsiella isopodorum</name>
    <dbReference type="NCBI Taxonomy" id="1225476"/>
    <lineage>
        <taxon>Bacteria</taxon>
        <taxon>Pseudomonadati</taxon>
        <taxon>Pseudomonadota</taxon>
        <taxon>Gammaproteobacteria</taxon>
        <taxon>Legionellales</taxon>
        <taxon>Coxiellaceae</taxon>
        <taxon>Rickettsiella</taxon>
    </lineage>
</organism>
<proteinExistence type="predicted"/>
<feature type="transmembrane region" description="Helical" evidence="1">
    <location>
        <begin position="20"/>
        <end position="37"/>
    </location>
</feature>
<dbReference type="InterPro" id="IPR047756">
    <property type="entry name" value="IcmT-like"/>
</dbReference>
<sequence length="86" mass="10114">MARVPTAAHWRDSARIPRFFLIDARSAFPLLLFLLHIRVWSFLLAIVAMAFFGLLEHYGFSVTVFLRWLRTVLAGPRKMAIPWWKE</sequence>